<keyword evidence="16 22" id="KW-0675">Receptor</keyword>
<keyword evidence="22" id="KW-0418">Kinase</keyword>
<keyword evidence="23" id="KW-1185">Reference proteome</keyword>
<feature type="domain" description="Leucine-rich repeat-containing N-terminal plant-type" evidence="20">
    <location>
        <begin position="31"/>
        <end position="66"/>
    </location>
</feature>
<keyword evidence="22" id="KW-0808">Transferase</keyword>
<dbReference type="InterPro" id="IPR032675">
    <property type="entry name" value="LRR_dom_sf"/>
</dbReference>
<dbReference type="PANTHER" id="PTHR27000:SF721">
    <property type="entry name" value="LRR RECEPTOR-LIKE SERINE_THREONINE-PROTEIN KINASE GSO1"/>
    <property type="match status" value="1"/>
</dbReference>
<dbReference type="InterPro" id="IPR055414">
    <property type="entry name" value="LRR_R13L4/SHOC2-like"/>
</dbReference>
<evidence type="ECO:0000256" key="2">
    <source>
        <dbReference type="ARBA" id="ARBA00004170"/>
    </source>
</evidence>
<feature type="domain" description="Disease resistance R13L4/SHOC-2-like LRR" evidence="21">
    <location>
        <begin position="275"/>
        <end position="498"/>
    </location>
</feature>
<evidence type="ECO:0000256" key="19">
    <source>
        <dbReference type="SAM" id="SignalP"/>
    </source>
</evidence>
<keyword evidence="12" id="KW-0611">Plant defense</keyword>
<dbReference type="InterPro" id="IPR001611">
    <property type="entry name" value="Leu-rich_rpt"/>
</dbReference>
<feature type="chain" id="PRO_5020020745" evidence="19">
    <location>
        <begin position="27"/>
        <end position="620"/>
    </location>
</feature>
<dbReference type="FunFam" id="3.80.10.10:FF:000095">
    <property type="entry name" value="LRR receptor-like serine/threonine-protein kinase GSO1"/>
    <property type="match status" value="1"/>
</dbReference>
<dbReference type="AlphaFoldDB" id="A0A4D6L2B2"/>
<sequence length="620" mass="66910">MDHHLLQVVALLTLIAFGGTSWSIEACSPIDLEALMSFKNGIQKDTSGRLAKWIGASCCKWEGIVCENATFRVIQINLPGLISTDTDLSQTQMIGRISPSITLLSSLEIIDLGGLVGLSGAIPDTIGLHLPKLQKLYLYGNNLTGPIPESIGKFPNLQELALQENKLWGSIPMSLGSLQGLKRLLLYSNKLSGIIPDSLGNLINLTELDAHDNALVGNIPNSVGEMKALTKLDLSNNFLSGKMPSSLTNLTAISVLYLNTNSLEGTIAFPSRSGEMSSLGFLRLHNNLLGGNIPSNIGYLVSLQRLSLSNNKLEGALPSSLGNLVSLTELYLSGNFLSDQIPKSLGQLSRLIMLNISRNLIEGPLPQEISSLQNLQTLDLSFNHLQLSAIPKWMANMSSLSNVYLAGCGIQGQIPDFFQTTNSPIQELDLSVNILSGSIPSWIGSLSQLYLLNLSGNSLYSDIPDSFRNLQDLGVLDLHSNRLTGSIAPVFEIEQGIFGGSLKFVDLSENSFSSGIEEIGGGQLSIQFLNLSHNHLEGRLHIPEVLANLTSLKILKLQENLFTGKIPNGFLKLLKLKELNVSNNHLEGEIPEGKPLVDFPESSYSGNKGLCGKPLGPCKL</sequence>
<keyword evidence="13" id="KW-1133">Transmembrane helix</keyword>
<dbReference type="GO" id="GO:0009653">
    <property type="term" value="P:anatomical structure morphogenesis"/>
    <property type="evidence" value="ECO:0007669"/>
    <property type="project" value="UniProtKB-ARBA"/>
</dbReference>
<evidence type="ECO:0000256" key="10">
    <source>
        <dbReference type="ARBA" id="ARBA00022729"/>
    </source>
</evidence>
<dbReference type="InterPro" id="IPR003591">
    <property type="entry name" value="Leu-rich_rpt_typical-subtyp"/>
</dbReference>
<evidence type="ECO:0000256" key="9">
    <source>
        <dbReference type="ARBA" id="ARBA00022692"/>
    </source>
</evidence>
<name>A0A4D6L2B2_VIGUN</name>
<keyword evidence="10 19" id="KW-0732">Signal</keyword>
<accession>A0A4D6L2B2</accession>
<keyword evidence="11" id="KW-0677">Repeat</keyword>
<evidence type="ECO:0000256" key="16">
    <source>
        <dbReference type="ARBA" id="ARBA00023170"/>
    </source>
</evidence>
<dbReference type="FunFam" id="3.80.10.10:FF:000400">
    <property type="entry name" value="Nuclear pore complex protein NUP107"/>
    <property type="match status" value="1"/>
</dbReference>
<evidence type="ECO:0000256" key="18">
    <source>
        <dbReference type="ARBA" id="ARBA00038043"/>
    </source>
</evidence>
<dbReference type="SUPFAM" id="SSF52047">
    <property type="entry name" value="RNI-like"/>
    <property type="match status" value="1"/>
</dbReference>
<dbReference type="GO" id="GO:0016301">
    <property type="term" value="F:kinase activity"/>
    <property type="evidence" value="ECO:0007669"/>
    <property type="project" value="UniProtKB-KW"/>
</dbReference>
<keyword evidence="9" id="KW-0812">Transmembrane</keyword>
<dbReference type="Pfam" id="PF23598">
    <property type="entry name" value="LRR_14"/>
    <property type="match status" value="1"/>
</dbReference>
<gene>
    <name evidence="22" type="ORF">DEO72_LG2g3017</name>
</gene>
<dbReference type="PRINTS" id="PR00019">
    <property type="entry name" value="LEURICHRPT"/>
</dbReference>
<dbReference type="InterPro" id="IPR013210">
    <property type="entry name" value="LRR_N_plant-typ"/>
</dbReference>
<dbReference type="GO" id="GO:0099402">
    <property type="term" value="P:plant organ development"/>
    <property type="evidence" value="ECO:0007669"/>
    <property type="project" value="UniProtKB-ARBA"/>
</dbReference>
<keyword evidence="14" id="KW-0472">Membrane</keyword>
<dbReference type="SMART" id="SM00365">
    <property type="entry name" value="LRR_SD22"/>
    <property type="match status" value="6"/>
</dbReference>
<protein>
    <submittedName>
        <fullName evidence="22">LRR receptor-like serine/threonine-protein kinase FLS2</fullName>
    </submittedName>
</protein>
<dbReference type="EMBL" id="CP039346">
    <property type="protein sequence ID" value="QCD82677.1"/>
    <property type="molecule type" value="Genomic_DNA"/>
</dbReference>
<evidence type="ECO:0000256" key="3">
    <source>
        <dbReference type="ARBA" id="ARBA00004191"/>
    </source>
</evidence>
<evidence type="ECO:0000256" key="8">
    <source>
        <dbReference type="ARBA" id="ARBA00022614"/>
    </source>
</evidence>
<organism evidence="22 23">
    <name type="scientific">Vigna unguiculata</name>
    <name type="common">Cowpea</name>
    <dbReference type="NCBI Taxonomy" id="3917"/>
    <lineage>
        <taxon>Eukaryota</taxon>
        <taxon>Viridiplantae</taxon>
        <taxon>Streptophyta</taxon>
        <taxon>Embryophyta</taxon>
        <taxon>Tracheophyta</taxon>
        <taxon>Spermatophyta</taxon>
        <taxon>Magnoliopsida</taxon>
        <taxon>eudicotyledons</taxon>
        <taxon>Gunneridae</taxon>
        <taxon>Pentapetalae</taxon>
        <taxon>rosids</taxon>
        <taxon>fabids</taxon>
        <taxon>Fabales</taxon>
        <taxon>Fabaceae</taxon>
        <taxon>Papilionoideae</taxon>
        <taxon>50 kb inversion clade</taxon>
        <taxon>NPAAA clade</taxon>
        <taxon>indigoferoid/millettioid clade</taxon>
        <taxon>Phaseoleae</taxon>
        <taxon>Vigna</taxon>
    </lineage>
</organism>
<dbReference type="Pfam" id="PF13855">
    <property type="entry name" value="LRR_8"/>
    <property type="match status" value="1"/>
</dbReference>
<keyword evidence="6" id="KW-0134">Cell wall</keyword>
<evidence type="ECO:0000256" key="14">
    <source>
        <dbReference type="ARBA" id="ARBA00023136"/>
    </source>
</evidence>
<evidence type="ECO:0000256" key="12">
    <source>
        <dbReference type="ARBA" id="ARBA00022821"/>
    </source>
</evidence>
<dbReference type="Pfam" id="PF00560">
    <property type="entry name" value="LRR_1"/>
    <property type="match status" value="4"/>
</dbReference>
<evidence type="ECO:0000256" key="11">
    <source>
        <dbReference type="ARBA" id="ARBA00022737"/>
    </source>
</evidence>
<evidence type="ECO:0000256" key="4">
    <source>
        <dbReference type="ARBA" id="ARBA00004479"/>
    </source>
</evidence>
<reference evidence="22 23" key="1">
    <citation type="submission" date="2019-04" db="EMBL/GenBank/DDBJ databases">
        <title>An improved genome assembly and genetic linkage map for asparagus bean, Vigna unguiculata ssp. sesquipedialis.</title>
        <authorList>
            <person name="Xia Q."/>
            <person name="Zhang R."/>
            <person name="Dong Y."/>
        </authorList>
    </citation>
    <scope>NUCLEOTIDE SEQUENCE [LARGE SCALE GENOMIC DNA]</scope>
    <source>
        <tissue evidence="22">Leaf</tissue>
    </source>
</reference>
<evidence type="ECO:0000313" key="22">
    <source>
        <dbReference type="EMBL" id="QCD82677.1"/>
    </source>
</evidence>
<evidence type="ECO:0000256" key="17">
    <source>
        <dbReference type="ARBA" id="ARBA00023180"/>
    </source>
</evidence>
<evidence type="ECO:0000313" key="23">
    <source>
        <dbReference type="Proteomes" id="UP000501690"/>
    </source>
</evidence>
<evidence type="ECO:0000259" key="21">
    <source>
        <dbReference type="Pfam" id="PF23598"/>
    </source>
</evidence>
<dbReference type="GO" id="GO:0006952">
    <property type="term" value="P:defense response"/>
    <property type="evidence" value="ECO:0007669"/>
    <property type="project" value="UniProtKB-KW"/>
</dbReference>
<evidence type="ECO:0000256" key="15">
    <source>
        <dbReference type="ARBA" id="ARBA00023157"/>
    </source>
</evidence>
<feature type="signal peptide" evidence="19">
    <location>
        <begin position="1"/>
        <end position="26"/>
    </location>
</feature>
<keyword evidence="7" id="KW-0964">Secreted</keyword>
<dbReference type="FunFam" id="3.80.10.10:FF:000299">
    <property type="entry name" value="Piriformospora indica-insensitive protein 2"/>
    <property type="match status" value="2"/>
</dbReference>
<evidence type="ECO:0000256" key="5">
    <source>
        <dbReference type="ARBA" id="ARBA00022475"/>
    </source>
</evidence>
<evidence type="ECO:0000259" key="20">
    <source>
        <dbReference type="Pfam" id="PF08263"/>
    </source>
</evidence>
<comment type="subcellular location">
    <subcellularLocation>
        <location evidence="1">Cell membrane</location>
        <topology evidence="1">Single-pass membrane protein</topology>
    </subcellularLocation>
    <subcellularLocation>
        <location evidence="2">Membrane</location>
        <topology evidence="2">Peripheral membrane protein</topology>
    </subcellularLocation>
    <subcellularLocation>
        <location evidence="4">Membrane</location>
        <topology evidence="4">Single-pass type I membrane protein</topology>
    </subcellularLocation>
    <subcellularLocation>
        <location evidence="3">Secreted</location>
        <location evidence="3">Cell wall</location>
    </subcellularLocation>
</comment>
<evidence type="ECO:0000256" key="7">
    <source>
        <dbReference type="ARBA" id="ARBA00022525"/>
    </source>
</evidence>
<dbReference type="GO" id="GO:0005886">
    <property type="term" value="C:plasma membrane"/>
    <property type="evidence" value="ECO:0007669"/>
    <property type="project" value="UniProtKB-SubCell"/>
</dbReference>
<evidence type="ECO:0000256" key="1">
    <source>
        <dbReference type="ARBA" id="ARBA00004162"/>
    </source>
</evidence>
<dbReference type="Pfam" id="PF08263">
    <property type="entry name" value="LRRNT_2"/>
    <property type="match status" value="1"/>
</dbReference>
<proteinExistence type="inferred from homology"/>
<comment type="similarity">
    <text evidence="18">Belongs to the polygalacturonase-inhibiting protein family.</text>
</comment>
<keyword evidence="15" id="KW-1015">Disulfide bond</keyword>
<evidence type="ECO:0000256" key="6">
    <source>
        <dbReference type="ARBA" id="ARBA00022512"/>
    </source>
</evidence>
<keyword evidence="8" id="KW-0433">Leucine-rich repeat</keyword>
<dbReference type="Proteomes" id="UP000501690">
    <property type="component" value="Linkage Group LG2"/>
</dbReference>
<dbReference type="SUPFAM" id="SSF52058">
    <property type="entry name" value="L domain-like"/>
    <property type="match status" value="2"/>
</dbReference>
<dbReference type="PANTHER" id="PTHR27000">
    <property type="entry name" value="LEUCINE-RICH REPEAT RECEPTOR-LIKE PROTEIN KINASE FAMILY PROTEIN-RELATED"/>
    <property type="match status" value="1"/>
</dbReference>
<dbReference type="Gene3D" id="3.80.10.10">
    <property type="entry name" value="Ribonuclease Inhibitor"/>
    <property type="match status" value="3"/>
</dbReference>
<keyword evidence="17" id="KW-0325">Glycoprotein</keyword>
<evidence type="ECO:0000256" key="13">
    <source>
        <dbReference type="ARBA" id="ARBA00022989"/>
    </source>
</evidence>
<keyword evidence="5" id="KW-1003">Cell membrane</keyword>
<dbReference type="SMART" id="SM00369">
    <property type="entry name" value="LRR_TYP"/>
    <property type="match status" value="10"/>
</dbReference>